<comment type="caution">
    <text evidence="2">The sequence shown here is derived from an EMBL/GenBank/DDBJ whole genome shotgun (WGS) entry which is preliminary data.</text>
</comment>
<dbReference type="Pfam" id="PF01547">
    <property type="entry name" value="SBP_bac_1"/>
    <property type="match status" value="1"/>
</dbReference>
<dbReference type="InterPro" id="IPR050490">
    <property type="entry name" value="Bact_solute-bd_prot1"/>
</dbReference>
<name>A0A4R5KIV8_9BACL</name>
<sequence>MSMFANQMMVKSGAAVLAAAVLLAGCTQNSGPQPKKNTSETKPKIKVALYDSNKVPQEEGTLENNRWTKWINENGPVEVEFVPIPRGATEALQKYNILFASNSAPDIIMAIDAPVRNNLYSQKLLLPLDELINKSSTTYKQFLDNNPEFRKVAVKDDGKMYDIGITRSYYPNHVLMIRTDWLKKLNLSVPKTTGELLEVARAFAKQDPDGNGKADTYGMALSGASDSVLKNMFGDTQWLLTNDTITLNLERSKAFVQFKKSLFDEGIVDKDFLTDKDGKKSLQDWVNGKIGIYGDTYTAGGFNNYQVLKKNIPNAEVSIIQLPVSPFGQFSPLLHNPLFPTASVNANTKQPEAVMKYIDFMAKPETQYMLNFGIEGVHHTKSDASGCPKPVSTEKNKQELDWNRYYNLLSISSDKCLQIYKYSLDPADPIQNDYIRLGEEAEAAYITAERQVPSFTHINLMPSLPKEIGLIHTNAMTPISDLWVKAIVSGRAYTVDQAYQEAMDTWNKAGGAKVEQWYKDWYKENKSKIIPTADLLKYAPKTK</sequence>
<dbReference type="OrthoDB" id="2506821at2"/>
<protein>
    <submittedName>
        <fullName evidence="2">Extracellular solute-binding protein</fullName>
    </submittedName>
</protein>
<reference evidence="2 3" key="1">
    <citation type="submission" date="2019-03" db="EMBL/GenBank/DDBJ databases">
        <title>This is whole genome sequence of Paenibacillus sp MS74 strain.</title>
        <authorList>
            <person name="Trinh H.N."/>
        </authorList>
    </citation>
    <scope>NUCLEOTIDE SEQUENCE [LARGE SCALE GENOMIC DNA]</scope>
    <source>
        <strain evidence="2 3">MS74</strain>
    </source>
</reference>
<proteinExistence type="predicted"/>
<dbReference type="RefSeq" id="WP_133231424.1">
    <property type="nucleotide sequence ID" value="NZ_SMRT01000010.1"/>
</dbReference>
<organism evidence="2 3">
    <name type="scientific">Paenibacillus piri</name>
    <dbReference type="NCBI Taxonomy" id="2547395"/>
    <lineage>
        <taxon>Bacteria</taxon>
        <taxon>Bacillati</taxon>
        <taxon>Bacillota</taxon>
        <taxon>Bacilli</taxon>
        <taxon>Bacillales</taxon>
        <taxon>Paenibacillaceae</taxon>
        <taxon>Paenibacillus</taxon>
    </lineage>
</organism>
<feature type="chain" id="PRO_5038677621" evidence="1">
    <location>
        <begin position="30"/>
        <end position="543"/>
    </location>
</feature>
<keyword evidence="1" id="KW-0732">Signal</keyword>
<dbReference type="InterPro" id="IPR006059">
    <property type="entry name" value="SBP"/>
</dbReference>
<feature type="signal peptide" evidence="1">
    <location>
        <begin position="1"/>
        <end position="29"/>
    </location>
</feature>
<dbReference type="EMBL" id="SMRT01000010">
    <property type="protein sequence ID" value="TDF95423.1"/>
    <property type="molecule type" value="Genomic_DNA"/>
</dbReference>
<dbReference type="AlphaFoldDB" id="A0A4R5KIV8"/>
<dbReference type="SUPFAM" id="SSF53850">
    <property type="entry name" value="Periplasmic binding protein-like II"/>
    <property type="match status" value="1"/>
</dbReference>
<evidence type="ECO:0000313" key="3">
    <source>
        <dbReference type="Proteomes" id="UP000295636"/>
    </source>
</evidence>
<dbReference type="PANTHER" id="PTHR43649">
    <property type="entry name" value="ARABINOSE-BINDING PROTEIN-RELATED"/>
    <property type="match status" value="1"/>
</dbReference>
<gene>
    <name evidence="2" type="ORF">E1757_20130</name>
</gene>
<dbReference type="Proteomes" id="UP000295636">
    <property type="component" value="Unassembled WGS sequence"/>
</dbReference>
<evidence type="ECO:0000313" key="2">
    <source>
        <dbReference type="EMBL" id="TDF95423.1"/>
    </source>
</evidence>
<dbReference type="Gene3D" id="3.40.190.10">
    <property type="entry name" value="Periplasmic binding protein-like II"/>
    <property type="match status" value="2"/>
</dbReference>
<accession>A0A4R5KIV8</accession>
<dbReference type="PANTHER" id="PTHR43649:SF12">
    <property type="entry name" value="DIACETYLCHITOBIOSE BINDING PROTEIN DASA"/>
    <property type="match status" value="1"/>
</dbReference>
<evidence type="ECO:0000256" key="1">
    <source>
        <dbReference type="SAM" id="SignalP"/>
    </source>
</evidence>
<keyword evidence="3" id="KW-1185">Reference proteome</keyword>